<dbReference type="Pfam" id="PF08239">
    <property type="entry name" value="SH3_3"/>
    <property type="match status" value="1"/>
</dbReference>
<keyword evidence="1" id="KW-0732">Signal</keyword>
<accession>A0A6I4I3P5</accession>
<dbReference type="SMART" id="SM00287">
    <property type="entry name" value="SH3b"/>
    <property type="match status" value="1"/>
</dbReference>
<feature type="chain" id="PRO_5026354503" evidence="1">
    <location>
        <begin position="25"/>
        <end position="292"/>
    </location>
</feature>
<keyword evidence="4" id="KW-1185">Reference proteome</keyword>
<gene>
    <name evidence="3" type="ORF">GO816_00730</name>
</gene>
<reference evidence="3 4" key="1">
    <citation type="submission" date="2019-12" db="EMBL/GenBank/DDBJ databases">
        <title>Mucilaginibacter sp. HME9299 genome sequencing and assembly.</title>
        <authorList>
            <person name="Kang H."/>
            <person name="Kim H."/>
            <person name="Joh K."/>
        </authorList>
    </citation>
    <scope>NUCLEOTIDE SEQUENCE [LARGE SCALE GENOMIC DNA]</scope>
    <source>
        <strain evidence="3 4">HME9299</strain>
    </source>
</reference>
<dbReference type="Proteomes" id="UP000434850">
    <property type="component" value="Unassembled WGS sequence"/>
</dbReference>
<evidence type="ECO:0000259" key="2">
    <source>
        <dbReference type="PROSITE" id="PS51781"/>
    </source>
</evidence>
<sequence>MKAYLKLNLLPLLLLCMAACTNNGKPNNETAQPLLDKADTAIAYPDVATGDTTVAAPVKADKLIDLFPEGVEINFTPDDVKSNDPKYSTFRQKLAQFENKHNVNDTLDAQELIGLVNNEVFSNTETFVNSKWLKYFLNRYKFNIADLSPVVDVAIKQEDYEAIKNILKHGFIVDTRQIELATEVKENASQLIKYNKQNKGLDEAGDPTFYESKYSRIDEIMQLLLASYNANSIYDSDGFTNLRQAKSSSSTIIQRIKTGSHIKVLDNTNNWFQVELPTGQKGYVHHSKIRSI</sequence>
<dbReference type="EMBL" id="WQLA01000001">
    <property type="protein sequence ID" value="MVN89640.1"/>
    <property type="molecule type" value="Genomic_DNA"/>
</dbReference>
<dbReference type="OrthoDB" id="9776208at2"/>
<dbReference type="PROSITE" id="PS51781">
    <property type="entry name" value="SH3B"/>
    <property type="match status" value="1"/>
</dbReference>
<comment type="caution">
    <text evidence="3">The sequence shown here is derived from an EMBL/GenBank/DDBJ whole genome shotgun (WGS) entry which is preliminary data.</text>
</comment>
<evidence type="ECO:0000256" key="1">
    <source>
        <dbReference type="SAM" id="SignalP"/>
    </source>
</evidence>
<feature type="signal peptide" evidence="1">
    <location>
        <begin position="1"/>
        <end position="24"/>
    </location>
</feature>
<organism evidence="3 4">
    <name type="scientific">Mucilaginibacter aquatilis</name>
    <dbReference type="NCBI Taxonomy" id="1517760"/>
    <lineage>
        <taxon>Bacteria</taxon>
        <taxon>Pseudomonadati</taxon>
        <taxon>Bacteroidota</taxon>
        <taxon>Sphingobacteriia</taxon>
        <taxon>Sphingobacteriales</taxon>
        <taxon>Sphingobacteriaceae</taxon>
        <taxon>Mucilaginibacter</taxon>
    </lineage>
</organism>
<dbReference type="Gene3D" id="2.30.30.40">
    <property type="entry name" value="SH3 Domains"/>
    <property type="match status" value="1"/>
</dbReference>
<dbReference type="AlphaFoldDB" id="A0A6I4I3P5"/>
<evidence type="ECO:0000313" key="4">
    <source>
        <dbReference type="Proteomes" id="UP000434850"/>
    </source>
</evidence>
<feature type="domain" description="SH3b" evidence="2">
    <location>
        <begin position="227"/>
        <end position="292"/>
    </location>
</feature>
<evidence type="ECO:0000313" key="3">
    <source>
        <dbReference type="EMBL" id="MVN89640.1"/>
    </source>
</evidence>
<name>A0A6I4I3P5_9SPHI</name>
<protein>
    <submittedName>
        <fullName evidence="3">SH3 domain-containing protein</fullName>
    </submittedName>
</protein>
<proteinExistence type="predicted"/>
<dbReference type="InterPro" id="IPR003646">
    <property type="entry name" value="SH3-like_bac-type"/>
</dbReference>